<dbReference type="AlphaFoldDB" id="A0A1H1UHP5"/>
<dbReference type="SUPFAM" id="SSF54909">
    <property type="entry name" value="Dimeric alpha+beta barrel"/>
    <property type="match status" value="1"/>
</dbReference>
<dbReference type="InterPro" id="IPR012577">
    <property type="entry name" value="NIPSNAP"/>
</dbReference>
<dbReference type="RefSeq" id="WP_146687781.1">
    <property type="nucleotide sequence ID" value="NZ_LT629750.1"/>
</dbReference>
<dbReference type="Pfam" id="PF07978">
    <property type="entry name" value="NIPSNAP"/>
    <property type="match status" value="1"/>
</dbReference>
<dbReference type="Proteomes" id="UP000243904">
    <property type="component" value="Chromosome I"/>
</dbReference>
<evidence type="ECO:0000259" key="1">
    <source>
        <dbReference type="Pfam" id="PF07978"/>
    </source>
</evidence>
<evidence type="ECO:0000313" key="2">
    <source>
        <dbReference type="EMBL" id="SDS71379.1"/>
    </source>
</evidence>
<proteinExistence type="predicted"/>
<organism evidence="2 3">
    <name type="scientific">Bradyrhizobium canariense</name>
    <dbReference type="NCBI Taxonomy" id="255045"/>
    <lineage>
        <taxon>Bacteria</taxon>
        <taxon>Pseudomonadati</taxon>
        <taxon>Pseudomonadota</taxon>
        <taxon>Alphaproteobacteria</taxon>
        <taxon>Hyphomicrobiales</taxon>
        <taxon>Nitrobacteraceae</taxon>
        <taxon>Bradyrhizobium</taxon>
    </lineage>
</organism>
<sequence>MIYEIRVYEASDGQADAMKARFKNEVVKRFPGHGIELLGVFESATEASRLTYLTRFKSEDDRTKAWAAFGADPEWRAIKAATEVNGPLLKNQTVSVLSPAVAGLLLA</sequence>
<dbReference type="InterPro" id="IPR011008">
    <property type="entry name" value="Dimeric_a/b-barrel"/>
</dbReference>
<dbReference type="Gene3D" id="3.30.70.100">
    <property type="match status" value="1"/>
</dbReference>
<reference evidence="3" key="1">
    <citation type="submission" date="2016-10" db="EMBL/GenBank/DDBJ databases">
        <authorList>
            <person name="Varghese N."/>
            <person name="Submissions S."/>
        </authorList>
    </citation>
    <scope>NUCLEOTIDE SEQUENCE [LARGE SCALE GENOMIC DNA]</scope>
    <source>
        <strain evidence="3">GAS369</strain>
    </source>
</reference>
<feature type="domain" description="NIPSNAP" evidence="1">
    <location>
        <begin position="3"/>
        <end position="100"/>
    </location>
</feature>
<name>A0A1H1UHP5_9BRAD</name>
<gene>
    <name evidence="2" type="ORF">SAMN05444158_2946</name>
</gene>
<protein>
    <submittedName>
        <fullName evidence="2">NIPSNAP protein</fullName>
    </submittedName>
</protein>
<accession>A0A1H1UHP5</accession>
<keyword evidence="3" id="KW-1185">Reference proteome</keyword>
<evidence type="ECO:0000313" key="3">
    <source>
        <dbReference type="Proteomes" id="UP000243904"/>
    </source>
</evidence>
<dbReference type="EMBL" id="LT629750">
    <property type="protein sequence ID" value="SDS71379.1"/>
    <property type="molecule type" value="Genomic_DNA"/>
</dbReference>